<dbReference type="EMBL" id="CM023483">
    <property type="protein sequence ID" value="KAH6935385.1"/>
    <property type="molecule type" value="Genomic_DNA"/>
</dbReference>
<organism evidence="1 2">
    <name type="scientific">Hyalomma asiaticum</name>
    <name type="common">Tick</name>
    <dbReference type="NCBI Taxonomy" id="266040"/>
    <lineage>
        <taxon>Eukaryota</taxon>
        <taxon>Metazoa</taxon>
        <taxon>Ecdysozoa</taxon>
        <taxon>Arthropoda</taxon>
        <taxon>Chelicerata</taxon>
        <taxon>Arachnida</taxon>
        <taxon>Acari</taxon>
        <taxon>Parasitiformes</taxon>
        <taxon>Ixodida</taxon>
        <taxon>Ixodoidea</taxon>
        <taxon>Ixodidae</taxon>
        <taxon>Hyalomminae</taxon>
        <taxon>Hyalomma</taxon>
    </lineage>
</organism>
<name>A0ACB7SL77_HYAAI</name>
<protein>
    <submittedName>
        <fullName evidence="1">Uncharacterized protein</fullName>
    </submittedName>
</protein>
<sequence length="141" mass="15335">MPPDVCVRSTIVAKKPTPRPPISRALGESPQKWRVVPLQRTKSVQVPERRDAQLRAVRGRLGTRGGSVLSWGGGRKKRATAVIPAVAPLEDSSFASPCQRIDKSLSEPRSGSPCVRVVRADAAWTEEGRTSEISFPQAEPE</sequence>
<evidence type="ECO:0000313" key="2">
    <source>
        <dbReference type="Proteomes" id="UP000821845"/>
    </source>
</evidence>
<comment type="caution">
    <text evidence="1">The sequence shown here is derived from an EMBL/GenBank/DDBJ whole genome shotgun (WGS) entry which is preliminary data.</text>
</comment>
<evidence type="ECO:0000313" key="1">
    <source>
        <dbReference type="EMBL" id="KAH6935385.1"/>
    </source>
</evidence>
<dbReference type="Proteomes" id="UP000821845">
    <property type="component" value="Chromosome 3"/>
</dbReference>
<gene>
    <name evidence="1" type="ORF">HPB50_005537</name>
</gene>
<accession>A0ACB7SL77</accession>
<keyword evidence="2" id="KW-1185">Reference proteome</keyword>
<reference evidence="1" key="1">
    <citation type="submission" date="2020-05" db="EMBL/GenBank/DDBJ databases">
        <title>Large-scale comparative analyses of tick genomes elucidate their genetic diversity and vector capacities.</title>
        <authorList>
            <person name="Jia N."/>
            <person name="Wang J."/>
            <person name="Shi W."/>
            <person name="Du L."/>
            <person name="Sun Y."/>
            <person name="Zhan W."/>
            <person name="Jiang J."/>
            <person name="Wang Q."/>
            <person name="Zhang B."/>
            <person name="Ji P."/>
            <person name="Sakyi L.B."/>
            <person name="Cui X."/>
            <person name="Yuan T."/>
            <person name="Jiang B."/>
            <person name="Yang W."/>
            <person name="Lam T.T.-Y."/>
            <person name="Chang Q."/>
            <person name="Ding S."/>
            <person name="Wang X."/>
            <person name="Zhu J."/>
            <person name="Ruan X."/>
            <person name="Zhao L."/>
            <person name="Wei J."/>
            <person name="Que T."/>
            <person name="Du C."/>
            <person name="Cheng J."/>
            <person name="Dai P."/>
            <person name="Han X."/>
            <person name="Huang E."/>
            <person name="Gao Y."/>
            <person name="Liu J."/>
            <person name="Shao H."/>
            <person name="Ye R."/>
            <person name="Li L."/>
            <person name="Wei W."/>
            <person name="Wang X."/>
            <person name="Wang C."/>
            <person name="Yang T."/>
            <person name="Huo Q."/>
            <person name="Li W."/>
            <person name="Guo W."/>
            <person name="Chen H."/>
            <person name="Zhou L."/>
            <person name="Ni X."/>
            <person name="Tian J."/>
            <person name="Zhou Y."/>
            <person name="Sheng Y."/>
            <person name="Liu T."/>
            <person name="Pan Y."/>
            <person name="Xia L."/>
            <person name="Li J."/>
            <person name="Zhao F."/>
            <person name="Cao W."/>
        </authorList>
    </citation>
    <scope>NUCLEOTIDE SEQUENCE</scope>
    <source>
        <strain evidence="1">Hyas-2018</strain>
    </source>
</reference>
<proteinExistence type="predicted"/>